<dbReference type="Proteomes" id="UP000004080">
    <property type="component" value="Unassembled WGS sequence"/>
</dbReference>
<evidence type="ECO:0000313" key="1">
    <source>
        <dbReference type="EMBL" id="EIT84459.1"/>
    </source>
</evidence>
<dbReference type="STRING" id="1196324.A374_15077"/>
<comment type="caution">
    <text evidence="1">The sequence shown here is derived from an EMBL/GenBank/DDBJ whole genome shotgun (WGS) entry which is preliminary data.</text>
</comment>
<reference evidence="1 2" key="1">
    <citation type="journal article" date="2012" name="J. Bacteriol.">
        <title>Genome of Bacillus macauensis ZFHKF-1, a Long-Chain-Forming Bacterium.</title>
        <authorList>
            <person name="Cai L."/>
            <person name="Zhang T."/>
        </authorList>
    </citation>
    <scope>NUCLEOTIDE SEQUENCE [LARGE SCALE GENOMIC DNA]</scope>
    <source>
        <strain evidence="1 2">ZFHKF-1</strain>
    </source>
</reference>
<name>I8AGF4_9BACL</name>
<protein>
    <submittedName>
        <fullName evidence="1">Uncharacterized protein</fullName>
    </submittedName>
</protein>
<dbReference type="AlphaFoldDB" id="I8AGF4"/>
<accession>I8AGF4</accession>
<gene>
    <name evidence="1" type="ORF">A374_15077</name>
</gene>
<sequence length="57" mass="6807">MQQTQLDKLNTHQSIRESEQQVFEWQQKLKKGTESGLPLYKSKVLEKDIEKFNKTKI</sequence>
<evidence type="ECO:0000313" key="2">
    <source>
        <dbReference type="Proteomes" id="UP000004080"/>
    </source>
</evidence>
<dbReference type="EMBL" id="AKKV01000032">
    <property type="protein sequence ID" value="EIT84459.1"/>
    <property type="molecule type" value="Genomic_DNA"/>
</dbReference>
<proteinExistence type="predicted"/>
<organism evidence="1 2">
    <name type="scientific">Fictibacillus macauensis ZFHKF-1</name>
    <dbReference type="NCBI Taxonomy" id="1196324"/>
    <lineage>
        <taxon>Bacteria</taxon>
        <taxon>Bacillati</taxon>
        <taxon>Bacillota</taxon>
        <taxon>Bacilli</taxon>
        <taxon>Bacillales</taxon>
        <taxon>Fictibacillaceae</taxon>
        <taxon>Fictibacillus</taxon>
    </lineage>
</organism>
<keyword evidence="2" id="KW-1185">Reference proteome</keyword>
<dbReference type="PATRIC" id="fig|1196324.3.peg.3087"/>